<dbReference type="GO" id="GO:0016560">
    <property type="term" value="P:protein import into peroxisome matrix, docking"/>
    <property type="evidence" value="ECO:0007669"/>
    <property type="project" value="UniProtKB-UniRule"/>
</dbReference>
<evidence type="ECO:0000256" key="8">
    <source>
        <dbReference type="ARBA" id="ARBA00029691"/>
    </source>
</evidence>
<dbReference type="GO" id="GO:1990429">
    <property type="term" value="C:peroxisomal importomer complex"/>
    <property type="evidence" value="ECO:0007669"/>
    <property type="project" value="TreeGrafter"/>
</dbReference>
<keyword evidence="13" id="KW-0812">Transmembrane</keyword>
<dbReference type="OrthoDB" id="5549158at2759"/>
<evidence type="ECO:0000256" key="10">
    <source>
        <dbReference type="RuleBase" id="RU367032"/>
    </source>
</evidence>
<feature type="compositionally biased region" description="Acidic residues" evidence="12">
    <location>
        <begin position="350"/>
        <end position="362"/>
    </location>
</feature>
<evidence type="ECO:0000259" key="14">
    <source>
        <dbReference type="Pfam" id="PF04695"/>
    </source>
</evidence>
<gene>
    <name evidence="15" type="ORF">BCR33DRAFT_718389</name>
</gene>
<evidence type="ECO:0000256" key="3">
    <source>
        <dbReference type="ARBA" id="ARBA00022927"/>
    </source>
</evidence>
<organism evidence="15 16">
    <name type="scientific">Rhizoclosmatium globosum</name>
    <dbReference type="NCBI Taxonomy" id="329046"/>
    <lineage>
        <taxon>Eukaryota</taxon>
        <taxon>Fungi</taxon>
        <taxon>Fungi incertae sedis</taxon>
        <taxon>Chytridiomycota</taxon>
        <taxon>Chytridiomycota incertae sedis</taxon>
        <taxon>Chytridiomycetes</taxon>
        <taxon>Chytridiales</taxon>
        <taxon>Chytriomycetaceae</taxon>
        <taxon>Rhizoclosmatium</taxon>
    </lineage>
</organism>
<dbReference type="Pfam" id="PF04695">
    <property type="entry name" value="Pex14_N"/>
    <property type="match status" value="1"/>
</dbReference>
<feature type="compositionally biased region" description="Low complexity" evidence="12">
    <location>
        <begin position="312"/>
        <end position="332"/>
    </location>
</feature>
<keyword evidence="16" id="KW-1185">Reference proteome</keyword>
<dbReference type="Proteomes" id="UP000193642">
    <property type="component" value="Unassembled WGS sequence"/>
</dbReference>
<dbReference type="GO" id="GO:0005778">
    <property type="term" value="C:peroxisomal membrane"/>
    <property type="evidence" value="ECO:0007669"/>
    <property type="project" value="UniProtKB-SubCell"/>
</dbReference>
<feature type="region of interest" description="Disordered" evidence="12">
    <location>
        <begin position="254"/>
        <end position="284"/>
    </location>
</feature>
<dbReference type="PANTHER" id="PTHR23058:SF0">
    <property type="entry name" value="PEROXISOMAL MEMBRANE PROTEIN PEX14"/>
    <property type="match status" value="1"/>
</dbReference>
<protein>
    <recommendedName>
        <fullName evidence="7 10">Peroxisomal membrane protein PEX14</fullName>
    </recommendedName>
    <alternativeName>
        <fullName evidence="8 10">Peroxin-14</fullName>
    </alternativeName>
</protein>
<feature type="transmembrane region" description="Helical" evidence="13">
    <location>
        <begin position="107"/>
        <end position="130"/>
    </location>
</feature>
<evidence type="ECO:0000256" key="11">
    <source>
        <dbReference type="SAM" id="Coils"/>
    </source>
</evidence>
<keyword evidence="13" id="KW-1133">Transmembrane helix</keyword>
<dbReference type="AlphaFoldDB" id="A0A1Y2C582"/>
<evidence type="ECO:0000256" key="6">
    <source>
        <dbReference type="ARBA" id="ARBA00023140"/>
    </source>
</evidence>
<dbReference type="STRING" id="329046.A0A1Y2C582"/>
<keyword evidence="5 10" id="KW-0472">Membrane</keyword>
<keyword evidence="2 10" id="KW-0813">Transport</keyword>
<evidence type="ECO:0000313" key="15">
    <source>
        <dbReference type="EMBL" id="ORY42189.1"/>
    </source>
</evidence>
<dbReference type="InterPro" id="IPR025655">
    <property type="entry name" value="PEX14"/>
</dbReference>
<reference evidence="15 16" key="1">
    <citation type="submission" date="2016-07" db="EMBL/GenBank/DDBJ databases">
        <title>Pervasive Adenine N6-methylation of Active Genes in Fungi.</title>
        <authorList>
            <consortium name="DOE Joint Genome Institute"/>
            <person name="Mondo S.J."/>
            <person name="Dannebaum R.O."/>
            <person name="Kuo R.C."/>
            <person name="Labutti K."/>
            <person name="Haridas S."/>
            <person name="Kuo A."/>
            <person name="Salamov A."/>
            <person name="Ahrendt S.R."/>
            <person name="Lipzen A."/>
            <person name="Sullivan W."/>
            <person name="Andreopoulos W.B."/>
            <person name="Clum A."/>
            <person name="Lindquist E."/>
            <person name="Daum C."/>
            <person name="Ramamoorthy G.K."/>
            <person name="Gryganskyi A."/>
            <person name="Culley D."/>
            <person name="Magnuson J.K."/>
            <person name="James T.Y."/>
            <person name="O'Malley M.A."/>
            <person name="Stajich J.E."/>
            <person name="Spatafora J.W."/>
            <person name="Visel A."/>
            <person name="Grigoriev I.V."/>
        </authorList>
    </citation>
    <scope>NUCLEOTIDE SEQUENCE [LARGE SCALE GENOMIC DNA]</scope>
    <source>
        <strain evidence="15 16">JEL800</strain>
    </source>
</reference>
<evidence type="ECO:0000256" key="12">
    <source>
        <dbReference type="SAM" id="MobiDB-lite"/>
    </source>
</evidence>
<accession>A0A1Y2C582</accession>
<keyword evidence="6 10" id="KW-0576">Peroxisome</keyword>
<dbReference type="EMBL" id="MCGO01000029">
    <property type="protein sequence ID" value="ORY42189.1"/>
    <property type="molecule type" value="Genomic_DNA"/>
</dbReference>
<evidence type="ECO:0000256" key="7">
    <source>
        <dbReference type="ARBA" id="ARBA00029502"/>
    </source>
</evidence>
<comment type="subcellular location">
    <subcellularLocation>
        <location evidence="9 10">Peroxisome membrane</location>
    </subcellularLocation>
</comment>
<evidence type="ECO:0000256" key="2">
    <source>
        <dbReference type="ARBA" id="ARBA00022448"/>
    </source>
</evidence>
<dbReference type="PANTHER" id="PTHR23058">
    <property type="entry name" value="PEROXISOMAL MEMBRANE PROTEIN PEX14"/>
    <property type="match status" value="1"/>
</dbReference>
<sequence>MSTPPTNSTIRPESVALAVKFLVDPKVSSAPLAKRISFLESKGLTSAEIEAALKEASSSSSMASFEPSLPPRPNQLQLELAQSSTSALTSQSAISQQQQQPRDWRDLFLALIGAAGFGVGAWHLATTYILPNLSWPVSQQHKEEQEKLNSSIAAISSALESATKQIQDQTEKLQSVLDASVQEQERSAEEVRLLREELESLKDSLPTLIEKKNASEGPSITDLQSEIKSLKNLLLNRKAFPPLPAVSPIPPPLAYQSTSSSSPPKVNGTLSQNGSNSFGDASADSSNSVDAFLGKFTAGKPAIPAWQLAAASSSSSSSTTTSVSPKKPTPSTLNHVSGYSIQGQSLSESGDGDDEGAESNDL</sequence>
<feature type="coiled-coil region" evidence="11">
    <location>
        <begin position="152"/>
        <end position="211"/>
    </location>
</feature>
<dbReference type="InterPro" id="IPR036388">
    <property type="entry name" value="WH-like_DNA-bd_sf"/>
</dbReference>
<dbReference type="GO" id="GO:0005102">
    <property type="term" value="F:signaling receptor binding"/>
    <property type="evidence" value="ECO:0007669"/>
    <property type="project" value="TreeGrafter"/>
</dbReference>
<keyword evidence="11" id="KW-0175">Coiled coil</keyword>
<feature type="compositionally biased region" description="Polar residues" evidence="12">
    <location>
        <begin position="255"/>
        <end position="279"/>
    </location>
</feature>
<comment type="function">
    <text evidence="10">Component of the PEX13-PEX14 docking complex, a translocon channel that specifically mediates the import of peroxisomal cargo proteins bound to PEX5 receptor. The PEX13-PEX14 docking complex forms a large import pore which can be opened to a diameter of about 9 nm. Mechanistically, PEX5 receptor along with cargo proteins associates with the PEX14 subunit of the PEX13-PEX14 docking complex in the cytosol, leading to the insertion of the receptor into the organelle membrane with the concomitant translocation of the cargo into the peroxisome matrix.</text>
</comment>
<proteinExistence type="inferred from homology"/>
<comment type="caution">
    <text evidence="15">The sequence shown here is derived from an EMBL/GenBank/DDBJ whole genome shotgun (WGS) entry which is preliminary data.</text>
</comment>
<comment type="similarity">
    <text evidence="1 10">Belongs to the peroxin-14 family.</text>
</comment>
<feature type="region of interest" description="Disordered" evidence="12">
    <location>
        <begin position="308"/>
        <end position="362"/>
    </location>
</feature>
<dbReference type="Gene3D" id="1.10.10.10">
    <property type="entry name" value="Winged helix-like DNA-binding domain superfamily/Winged helix DNA-binding domain"/>
    <property type="match status" value="1"/>
</dbReference>
<evidence type="ECO:0000256" key="4">
    <source>
        <dbReference type="ARBA" id="ARBA00023010"/>
    </source>
</evidence>
<evidence type="ECO:0000256" key="5">
    <source>
        <dbReference type="ARBA" id="ARBA00023136"/>
    </source>
</evidence>
<keyword evidence="3 10" id="KW-0653">Protein transport</keyword>
<evidence type="ECO:0000313" key="16">
    <source>
        <dbReference type="Proteomes" id="UP000193642"/>
    </source>
</evidence>
<evidence type="ECO:0000256" key="13">
    <source>
        <dbReference type="SAM" id="Phobius"/>
    </source>
</evidence>
<name>A0A1Y2C582_9FUNG</name>
<feature type="domain" description="Peroxisome membrane anchor protein Pex14p N-terminal" evidence="14">
    <location>
        <begin position="11"/>
        <end position="55"/>
    </location>
</feature>
<evidence type="ECO:0000256" key="9">
    <source>
        <dbReference type="ARBA" id="ARBA00046271"/>
    </source>
</evidence>
<evidence type="ECO:0000256" key="1">
    <source>
        <dbReference type="ARBA" id="ARBA00005443"/>
    </source>
</evidence>
<feature type="compositionally biased region" description="Polar residues" evidence="12">
    <location>
        <begin position="333"/>
        <end position="348"/>
    </location>
</feature>
<keyword evidence="4" id="KW-0811">Translocation</keyword>
<dbReference type="InterPro" id="IPR006785">
    <property type="entry name" value="Pex14_N"/>
</dbReference>